<dbReference type="OrthoDB" id="2528987at2759"/>
<feature type="compositionally biased region" description="Low complexity" evidence="1">
    <location>
        <begin position="463"/>
        <end position="478"/>
    </location>
</feature>
<feature type="region of interest" description="Disordered" evidence="1">
    <location>
        <begin position="368"/>
        <end position="514"/>
    </location>
</feature>
<feature type="compositionally biased region" description="Polar residues" evidence="1">
    <location>
        <begin position="48"/>
        <end position="75"/>
    </location>
</feature>
<dbReference type="STRING" id="741276.A0A2S5B7Y3"/>
<feature type="compositionally biased region" description="Low complexity" evidence="1">
    <location>
        <begin position="89"/>
        <end position="100"/>
    </location>
</feature>
<feature type="compositionally biased region" description="Polar residues" evidence="1">
    <location>
        <begin position="232"/>
        <end position="243"/>
    </location>
</feature>
<feature type="region of interest" description="Disordered" evidence="1">
    <location>
        <begin position="10"/>
        <end position="186"/>
    </location>
</feature>
<gene>
    <name evidence="2" type="ORF">BMF94_4036</name>
</gene>
<protein>
    <submittedName>
        <fullName evidence="2">Uncharacterized protein</fullName>
    </submittedName>
</protein>
<name>A0A2S5B7Y3_9BASI</name>
<feature type="compositionally biased region" description="Low complexity" evidence="1">
    <location>
        <begin position="145"/>
        <end position="155"/>
    </location>
</feature>
<proteinExistence type="predicted"/>
<evidence type="ECO:0000256" key="1">
    <source>
        <dbReference type="SAM" id="MobiDB-lite"/>
    </source>
</evidence>
<sequence>MASVVQAGLGLGGVALPRELRGPSDFVSYHGTPPRRPERPVLPDGTLTGPSDFTSAASPTSSALRATPTKTTRTRSGPAITSDLISYPVVTSRVESVSSVAPDSSAGWSSKSQSMTSYFEHPGTSEVEEAAATTPLKRRPPPIKTTSSSGSSGTSFLSPLRQRFGSMGLSKDKSAKQSSPGLSPTSRDAAIEDIIVQNQHAFDSFRKSAGAEAFNPSLPVPPSWRERPTGPLSHSTLPRSTSATVVDPIRREQNPAMIHRRAISDSPIFASSTFVPMAGAASRISTISSSTRKSSADRLYLSAGDGTDKPEHHFGSIPLTADAGAVINLRSSRRPDELELGWTCMPGIDSNGQPFTMWEIRLRPRPMTRPVSVASRAETARSPRSPDARSLHTYSMQHTPMAPAPVLPPPDDFEPEETPVSPTRPFARSRKASERSEGSSYGSISSETSSSWAGPMERQRGKVSVSSSATSAAEESYSPIDLTAYGVQDDCSPEFSPLRQNVPRSASYAPGVAPFERPRQFSIDLIAEAKTRSMSLSQIKSSRRPSYYVEGYSEDLSMDGTSGPSASRPNRAGTIKSSHRTKPSGILPINVTPDRTSLSSSRPNLPSPLSQRRFDFGAGVTAAKRPEAVADLAGPPLCPLPDLPAVPAERASLDSPSSSFSASLDDSDAEDLGTASIELVQQRRARRLGSRWSDEED</sequence>
<feature type="compositionally biased region" description="Low complexity" evidence="1">
    <location>
        <begin position="653"/>
        <end position="664"/>
    </location>
</feature>
<evidence type="ECO:0000313" key="3">
    <source>
        <dbReference type="Proteomes" id="UP000237144"/>
    </source>
</evidence>
<evidence type="ECO:0000313" key="2">
    <source>
        <dbReference type="EMBL" id="POY72876.1"/>
    </source>
</evidence>
<organism evidence="2 3">
    <name type="scientific">Rhodotorula taiwanensis</name>
    <dbReference type="NCBI Taxonomy" id="741276"/>
    <lineage>
        <taxon>Eukaryota</taxon>
        <taxon>Fungi</taxon>
        <taxon>Dikarya</taxon>
        <taxon>Basidiomycota</taxon>
        <taxon>Pucciniomycotina</taxon>
        <taxon>Microbotryomycetes</taxon>
        <taxon>Sporidiobolales</taxon>
        <taxon>Sporidiobolaceae</taxon>
        <taxon>Rhodotorula</taxon>
    </lineage>
</organism>
<feature type="compositionally biased region" description="Low complexity" evidence="1">
    <location>
        <begin position="597"/>
        <end position="611"/>
    </location>
</feature>
<feature type="compositionally biased region" description="Basic and acidic residues" evidence="1">
    <location>
        <begin position="378"/>
        <end position="390"/>
    </location>
</feature>
<reference evidence="2 3" key="1">
    <citation type="journal article" date="2018" name="Front. Microbiol.">
        <title>Prospects for Fungal Bioremediation of Acidic Radioactive Waste Sites: Characterization and Genome Sequence of Rhodotorula taiwanensis MD1149.</title>
        <authorList>
            <person name="Tkavc R."/>
            <person name="Matrosova V.Y."/>
            <person name="Grichenko O.E."/>
            <person name="Gostincar C."/>
            <person name="Volpe R.P."/>
            <person name="Klimenkova P."/>
            <person name="Gaidamakova E.K."/>
            <person name="Zhou C.E."/>
            <person name="Stewart B.J."/>
            <person name="Lyman M.G."/>
            <person name="Malfatti S.A."/>
            <person name="Rubinfeld B."/>
            <person name="Courtot M."/>
            <person name="Singh J."/>
            <person name="Dalgard C.L."/>
            <person name="Hamilton T."/>
            <person name="Frey K.G."/>
            <person name="Gunde-Cimerman N."/>
            <person name="Dugan L."/>
            <person name="Daly M.J."/>
        </authorList>
    </citation>
    <scope>NUCLEOTIDE SEQUENCE [LARGE SCALE GENOMIC DNA]</scope>
    <source>
        <strain evidence="2 3">MD1149</strain>
    </source>
</reference>
<feature type="region of interest" description="Disordered" evidence="1">
    <location>
        <begin position="631"/>
        <end position="676"/>
    </location>
</feature>
<keyword evidence="3" id="KW-1185">Reference proteome</keyword>
<feature type="compositionally biased region" description="Polar residues" evidence="1">
    <location>
        <begin position="559"/>
        <end position="568"/>
    </location>
</feature>
<feature type="compositionally biased region" description="Polar residues" evidence="1">
    <location>
        <begin position="106"/>
        <end position="117"/>
    </location>
</feature>
<feature type="region of interest" description="Disordered" evidence="1">
    <location>
        <begin position="553"/>
        <end position="612"/>
    </location>
</feature>
<feature type="region of interest" description="Disordered" evidence="1">
    <location>
        <begin position="213"/>
        <end position="243"/>
    </location>
</feature>
<comment type="caution">
    <text evidence="2">The sequence shown here is derived from an EMBL/GenBank/DDBJ whole genome shotgun (WGS) entry which is preliminary data.</text>
</comment>
<dbReference type="EMBL" id="PJQD01000045">
    <property type="protein sequence ID" value="POY72876.1"/>
    <property type="molecule type" value="Genomic_DNA"/>
</dbReference>
<feature type="compositionally biased region" description="Low complexity" evidence="1">
    <location>
        <begin position="438"/>
        <end position="451"/>
    </location>
</feature>
<dbReference type="AlphaFoldDB" id="A0A2S5B7Y3"/>
<dbReference type="Proteomes" id="UP000237144">
    <property type="component" value="Unassembled WGS sequence"/>
</dbReference>
<accession>A0A2S5B7Y3</accession>
<feature type="compositionally biased region" description="Polar residues" evidence="1">
    <location>
        <begin position="176"/>
        <end position="186"/>
    </location>
</feature>